<feature type="transmembrane region" description="Helical" evidence="1">
    <location>
        <begin position="6"/>
        <end position="29"/>
    </location>
</feature>
<dbReference type="Proteomes" id="UP001419268">
    <property type="component" value="Unassembled WGS sequence"/>
</dbReference>
<organism evidence="2 3">
    <name type="scientific">Stephania cephalantha</name>
    <dbReference type="NCBI Taxonomy" id="152367"/>
    <lineage>
        <taxon>Eukaryota</taxon>
        <taxon>Viridiplantae</taxon>
        <taxon>Streptophyta</taxon>
        <taxon>Embryophyta</taxon>
        <taxon>Tracheophyta</taxon>
        <taxon>Spermatophyta</taxon>
        <taxon>Magnoliopsida</taxon>
        <taxon>Ranunculales</taxon>
        <taxon>Menispermaceae</taxon>
        <taxon>Menispermoideae</taxon>
        <taxon>Cissampelideae</taxon>
        <taxon>Stephania</taxon>
    </lineage>
</organism>
<evidence type="ECO:0000256" key="1">
    <source>
        <dbReference type="SAM" id="Phobius"/>
    </source>
</evidence>
<name>A0AAP0JEJ6_9MAGN</name>
<keyword evidence="1" id="KW-1133">Transmembrane helix</keyword>
<evidence type="ECO:0000313" key="3">
    <source>
        <dbReference type="Proteomes" id="UP001419268"/>
    </source>
</evidence>
<comment type="caution">
    <text evidence="2">The sequence shown here is derived from an EMBL/GenBank/DDBJ whole genome shotgun (WGS) entry which is preliminary data.</text>
</comment>
<gene>
    <name evidence="2" type="ORF">Scep_012224</name>
</gene>
<keyword evidence="3" id="KW-1185">Reference proteome</keyword>
<keyword evidence="1" id="KW-0812">Transmembrane</keyword>
<evidence type="ECO:0000313" key="2">
    <source>
        <dbReference type="EMBL" id="KAK9132696.1"/>
    </source>
</evidence>
<proteinExistence type="predicted"/>
<keyword evidence="1" id="KW-0472">Membrane</keyword>
<reference evidence="2 3" key="1">
    <citation type="submission" date="2024-01" db="EMBL/GenBank/DDBJ databases">
        <title>Genome assemblies of Stephania.</title>
        <authorList>
            <person name="Yang L."/>
        </authorList>
    </citation>
    <scope>NUCLEOTIDE SEQUENCE [LARGE SCALE GENOMIC DNA]</scope>
    <source>
        <strain evidence="2">JXDWG</strain>
        <tissue evidence="2">Leaf</tissue>
    </source>
</reference>
<sequence length="99" mass="11033">MKPKKWYYLHLLDALLPIFSTSIDSAFLFQIDCLPHLLRLSSTAFLLDVDLPSSSTSTICPLPRRRSALIFVHPPPLSSSSSAVFTSAVIFVLPQPFSR</sequence>
<dbReference type="AlphaFoldDB" id="A0AAP0JEJ6"/>
<accession>A0AAP0JEJ6</accession>
<dbReference type="EMBL" id="JBBNAG010000005">
    <property type="protein sequence ID" value="KAK9132696.1"/>
    <property type="molecule type" value="Genomic_DNA"/>
</dbReference>
<protein>
    <submittedName>
        <fullName evidence="2">Uncharacterized protein</fullName>
    </submittedName>
</protein>